<organism evidence="2 3">
    <name type="scientific">Phytohabitans houttuyneae</name>
    <dbReference type="NCBI Taxonomy" id="1076126"/>
    <lineage>
        <taxon>Bacteria</taxon>
        <taxon>Bacillati</taxon>
        <taxon>Actinomycetota</taxon>
        <taxon>Actinomycetes</taxon>
        <taxon>Micromonosporales</taxon>
        <taxon>Micromonosporaceae</taxon>
    </lineage>
</organism>
<gene>
    <name evidence="2" type="ORF">Phou_070250</name>
</gene>
<feature type="compositionally biased region" description="Basic and acidic residues" evidence="1">
    <location>
        <begin position="70"/>
        <end position="85"/>
    </location>
</feature>
<name>A0A6V8KQG3_9ACTN</name>
<sequence length="144" mass="15080">MRTPWVAPALAALLGMAGWGVVEMTPDGREPPPAPVPVSVPALAPADELRLERAAYRDRLADQARAVQRARAEAEAKRVAAEKAAAEPAQPRNQAPADEESPNCYPAGCVPPPDPDLPAAPDNGGEPAGPYCYTSPTGRVCTTY</sequence>
<reference evidence="2 3" key="1">
    <citation type="submission" date="2020-03" db="EMBL/GenBank/DDBJ databases">
        <title>Whole genome shotgun sequence of Phytohabitans houttuyneae NBRC 108639.</title>
        <authorList>
            <person name="Komaki H."/>
            <person name="Tamura T."/>
        </authorList>
    </citation>
    <scope>NUCLEOTIDE SEQUENCE [LARGE SCALE GENOMIC DNA]</scope>
    <source>
        <strain evidence="2 3">NBRC 108639</strain>
    </source>
</reference>
<evidence type="ECO:0000256" key="1">
    <source>
        <dbReference type="SAM" id="MobiDB-lite"/>
    </source>
</evidence>
<dbReference type="RefSeq" id="WP_173063855.1">
    <property type="nucleotide sequence ID" value="NZ_BAABGO010000004.1"/>
</dbReference>
<dbReference type="Proteomes" id="UP000482800">
    <property type="component" value="Unassembled WGS sequence"/>
</dbReference>
<dbReference type="EMBL" id="BLPF01000002">
    <property type="protein sequence ID" value="GFJ82845.1"/>
    <property type="molecule type" value="Genomic_DNA"/>
</dbReference>
<protein>
    <submittedName>
        <fullName evidence="2">Uncharacterized protein</fullName>
    </submittedName>
</protein>
<evidence type="ECO:0000313" key="2">
    <source>
        <dbReference type="EMBL" id="GFJ82845.1"/>
    </source>
</evidence>
<feature type="compositionally biased region" description="Polar residues" evidence="1">
    <location>
        <begin position="134"/>
        <end position="144"/>
    </location>
</feature>
<dbReference type="AlphaFoldDB" id="A0A6V8KQG3"/>
<comment type="caution">
    <text evidence="2">The sequence shown here is derived from an EMBL/GenBank/DDBJ whole genome shotgun (WGS) entry which is preliminary data.</text>
</comment>
<feature type="compositionally biased region" description="Pro residues" evidence="1">
    <location>
        <begin position="109"/>
        <end position="118"/>
    </location>
</feature>
<proteinExistence type="predicted"/>
<keyword evidence="3" id="KW-1185">Reference proteome</keyword>
<feature type="region of interest" description="Disordered" evidence="1">
    <location>
        <begin position="70"/>
        <end position="144"/>
    </location>
</feature>
<accession>A0A6V8KQG3</accession>
<reference evidence="2 3" key="2">
    <citation type="submission" date="2020-03" db="EMBL/GenBank/DDBJ databases">
        <authorList>
            <person name="Ichikawa N."/>
            <person name="Kimura A."/>
            <person name="Kitahashi Y."/>
            <person name="Uohara A."/>
        </authorList>
    </citation>
    <scope>NUCLEOTIDE SEQUENCE [LARGE SCALE GENOMIC DNA]</scope>
    <source>
        <strain evidence="2 3">NBRC 108639</strain>
    </source>
</reference>
<evidence type="ECO:0000313" key="3">
    <source>
        <dbReference type="Proteomes" id="UP000482800"/>
    </source>
</evidence>